<name>A0AB34HCY7_ESCRO</name>
<evidence type="ECO:0000313" key="1">
    <source>
        <dbReference type="EMBL" id="KAJ8789267.1"/>
    </source>
</evidence>
<reference evidence="1 2" key="1">
    <citation type="submission" date="2022-11" db="EMBL/GenBank/DDBJ databases">
        <title>Whole genome sequence of Eschrichtius robustus ER-17-0199.</title>
        <authorList>
            <person name="Bruniche-Olsen A."/>
            <person name="Black A.N."/>
            <person name="Fields C.J."/>
            <person name="Walden K."/>
            <person name="Dewoody J.A."/>
        </authorList>
    </citation>
    <scope>NUCLEOTIDE SEQUENCE [LARGE SCALE GENOMIC DNA]</scope>
    <source>
        <strain evidence="1">ER-17-0199</strain>
        <tissue evidence="1">Blubber</tissue>
    </source>
</reference>
<protein>
    <submittedName>
        <fullName evidence="1">Uncharacterized protein</fullName>
    </submittedName>
</protein>
<evidence type="ECO:0000313" key="2">
    <source>
        <dbReference type="Proteomes" id="UP001159641"/>
    </source>
</evidence>
<accession>A0AB34HCY7</accession>
<organism evidence="1 2">
    <name type="scientific">Eschrichtius robustus</name>
    <name type="common">California gray whale</name>
    <name type="synonym">Eschrichtius gibbosus</name>
    <dbReference type="NCBI Taxonomy" id="9764"/>
    <lineage>
        <taxon>Eukaryota</taxon>
        <taxon>Metazoa</taxon>
        <taxon>Chordata</taxon>
        <taxon>Craniata</taxon>
        <taxon>Vertebrata</taxon>
        <taxon>Euteleostomi</taxon>
        <taxon>Mammalia</taxon>
        <taxon>Eutheria</taxon>
        <taxon>Laurasiatheria</taxon>
        <taxon>Artiodactyla</taxon>
        <taxon>Whippomorpha</taxon>
        <taxon>Cetacea</taxon>
        <taxon>Mysticeti</taxon>
        <taxon>Eschrichtiidae</taxon>
        <taxon>Eschrichtius</taxon>
    </lineage>
</organism>
<dbReference type="EMBL" id="JAIQCJ010001430">
    <property type="protein sequence ID" value="KAJ8789267.1"/>
    <property type="molecule type" value="Genomic_DNA"/>
</dbReference>
<proteinExistence type="predicted"/>
<dbReference type="AlphaFoldDB" id="A0AB34HCY7"/>
<dbReference type="Proteomes" id="UP001159641">
    <property type="component" value="Unassembled WGS sequence"/>
</dbReference>
<dbReference type="PANTHER" id="PTHR35079:SF1">
    <property type="entry name" value="LUNG ADENOMA SUSCEPTIBILITY PROTEIN 2"/>
    <property type="match status" value="1"/>
</dbReference>
<comment type="caution">
    <text evidence="1">The sequence shown here is derived from an EMBL/GenBank/DDBJ whole genome shotgun (WGS) entry which is preliminary data.</text>
</comment>
<keyword evidence="2" id="KW-1185">Reference proteome</keyword>
<sequence length="90" mass="10152">MQIRSVVIESCTLSGGKHHGPVEALKQMLFNLQAVQESFNQNKTTEPKGEIKQVSTNLIYELKSMNVSEDDFSKLELKESMAPINRSLQK</sequence>
<dbReference type="PANTHER" id="PTHR35079">
    <property type="entry name" value="LUNG ADENOMA SUSCEPTIBILITY PROTEIN 2"/>
    <property type="match status" value="1"/>
</dbReference>
<dbReference type="InterPro" id="IPR052679">
    <property type="entry name" value="Cell_Prolif_Regulator"/>
</dbReference>
<gene>
    <name evidence="1" type="ORF">J1605_022202</name>
</gene>